<evidence type="ECO:0000313" key="3">
    <source>
        <dbReference type="Proteomes" id="UP000006727"/>
    </source>
</evidence>
<proteinExistence type="predicted"/>
<dbReference type="AlphaFoldDB" id="A0A2K1IR17"/>
<evidence type="ECO:0000313" key="1">
    <source>
        <dbReference type="EMBL" id="PNR31707.1"/>
    </source>
</evidence>
<dbReference type="Gramene" id="Pp3c21_7160V3.1">
    <property type="protein sequence ID" value="Pp3c21_7160V3.1"/>
    <property type="gene ID" value="Pp3c21_7160"/>
</dbReference>
<dbReference type="PaxDb" id="3218-PP1S278_34V6.1"/>
<dbReference type="PANTHER" id="PTHR45958">
    <property type="entry name" value="RING-TYPE E3 UBIQUITIN TRANSFERASE"/>
    <property type="match status" value="1"/>
</dbReference>
<organism evidence="1">
    <name type="scientific">Physcomitrium patens</name>
    <name type="common">Spreading-leaved earth moss</name>
    <name type="synonym">Physcomitrella patens</name>
    <dbReference type="NCBI Taxonomy" id="3218"/>
    <lineage>
        <taxon>Eukaryota</taxon>
        <taxon>Viridiplantae</taxon>
        <taxon>Streptophyta</taxon>
        <taxon>Embryophyta</taxon>
        <taxon>Bryophyta</taxon>
        <taxon>Bryophytina</taxon>
        <taxon>Bryopsida</taxon>
        <taxon>Funariidae</taxon>
        <taxon>Funariales</taxon>
        <taxon>Funariaceae</taxon>
        <taxon>Physcomitrium</taxon>
    </lineage>
</organism>
<dbReference type="InParanoid" id="A0A2K1IR17"/>
<accession>A0A2K1IR17</accession>
<dbReference type="PANTHER" id="PTHR45958:SF6">
    <property type="entry name" value="U-BOX DOMAIN-CONTAINING PROTEIN 43"/>
    <property type="match status" value="1"/>
</dbReference>
<evidence type="ECO:0000313" key="2">
    <source>
        <dbReference type="EnsemblPlants" id="Pp3c21_7160V3.1"/>
    </source>
</evidence>
<keyword evidence="3" id="KW-1185">Reference proteome</keyword>
<reference evidence="1 3" key="2">
    <citation type="journal article" date="2018" name="Plant J.">
        <title>The Physcomitrella patens chromosome-scale assembly reveals moss genome structure and evolution.</title>
        <authorList>
            <person name="Lang D."/>
            <person name="Ullrich K.K."/>
            <person name="Murat F."/>
            <person name="Fuchs J."/>
            <person name="Jenkins J."/>
            <person name="Haas F.B."/>
            <person name="Piednoel M."/>
            <person name="Gundlach H."/>
            <person name="Van Bel M."/>
            <person name="Meyberg R."/>
            <person name="Vives C."/>
            <person name="Morata J."/>
            <person name="Symeonidi A."/>
            <person name="Hiss M."/>
            <person name="Muchero W."/>
            <person name="Kamisugi Y."/>
            <person name="Saleh O."/>
            <person name="Blanc G."/>
            <person name="Decker E.L."/>
            <person name="van Gessel N."/>
            <person name="Grimwood J."/>
            <person name="Hayes R.D."/>
            <person name="Graham S.W."/>
            <person name="Gunter L.E."/>
            <person name="McDaniel S.F."/>
            <person name="Hoernstein S.N.W."/>
            <person name="Larsson A."/>
            <person name="Li F.W."/>
            <person name="Perroud P.F."/>
            <person name="Phillips J."/>
            <person name="Ranjan P."/>
            <person name="Rokshar D.S."/>
            <person name="Rothfels C.J."/>
            <person name="Schneider L."/>
            <person name="Shu S."/>
            <person name="Stevenson D.W."/>
            <person name="Thummler F."/>
            <person name="Tillich M."/>
            <person name="Villarreal Aguilar J.C."/>
            <person name="Widiez T."/>
            <person name="Wong G.K."/>
            <person name="Wymore A."/>
            <person name="Zhang Y."/>
            <person name="Zimmer A.D."/>
            <person name="Quatrano R.S."/>
            <person name="Mayer K.F.X."/>
            <person name="Goodstein D."/>
            <person name="Casacuberta J.M."/>
            <person name="Vandepoele K."/>
            <person name="Reski R."/>
            <person name="Cuming A.C."/>
            <person name="Tuskan G.A."/>
            <person name="Maumus F."/>
            <person name="Salse J."/>
            <person name="Schmutz J."/>
            <person name="Rensing S.A."/>
        </authorList>
    </citation>
    <scope>NUCLEOTIDE SEQUENCE [LARGE SCALE GENOMIC DNA]</scope>
    <source>
        <strain evidence="2 3">cv. Gransden 2004</strain>
    </source>
</reference>
<sequence length="219" mass="24014">MRSLLVDDPNIVMKPTKETSAGLANVVNFSGMYEIIPVDVGGNTLTSEIIVHNFLQFIRNAGSPIETRILQFFEDSHLDFHVVSVRLTFMISFYVSQEAAGGLRVVTRQLCTLVKLVGESVIPNGQFLAAELSTNIPLQDTPDTHIARREMPYLRSSVATAQVVMCVLLGGMCYVKTTLHSLHAEVFGSLIPCLDHCNTSLVEASVAISVHNAHEYGRP</sequence>
<dbReference type="EnsemblPlants" id="Pp3c21_7160V3.1">
    <property type="protein sequence ID" value="Pp3c21_7160V3.1"/>
    <property type="gene ID" value="Pp3c21_7160"/>
</dbReference>
<gene>
    <name evidence="1" type="ORF">PHYPA_025829</name>
</gene>
<dbReference type="InterPro" id="IPR052608">
    <property type="entry name" value="U-box_domain_protein"/>
</dbReference>
<reference evidence="1 3" key="1">
    <citation type="journal article" date="2008" name="Science">
        <title>The Physcomitrella genome reveals evolutionary insights into the conquest of land by plants.</title>
        <authorList>
            <person name="Rensing S."/>
            <person name="Lang D."/>
            <person name="Zimmer A."/>
            <person name="Terry A."/>
            <person name="Salamov A."/>
            <person name="Shapiro H."/>
            <person name="Nishiyama T."/>
            <person name="Perroud P.-F."/>
            <person name="Lindquist E."/>
            <person name="Kamisugi Y."/>
            <person name="Tanahashi T."/>
            <person name="Sakakibara K."/>
            <person name="Fujita T."/>
            <person name="Oishi K."/>
            <person name="Shin-I T."/>
            <person name="Kuroki Y."/>
            <person name="Toyoda A."/>
            <person name="Suzuki Y."/>
            <person name="Hashimoto A."/>
            <person name="Yamaguchi K."/>
            <person name="Sugano A."/>
            <person name="Kohara Y."/>
            <person name="Fujiyama A."/>
            <person name="Anterola A."/>
            <person name="Aoki S."/>
            <person name="Ashton N."/>
            <person name="Barbazuk W.B."/>
            <person name="Barker E."/>
            <person name="Bennetzen J."/>
            <person name="Bezanilla M."/>
            <person name="Blankenship R."/>
            <person name="Cho S.H."/>
            <person name="Dutcher S."/>
            <person name="Estelle M."/>
            <person name="Fawcett J.A."/>
            <person name="Gundlach H."/>
            <person name="Hanada K."/>
            <person name="Heyl A."/>
            <person name="Hicks K.A."/>
            <person name="Hugh J."/>
            <person name="Lohr M."/>
            <person name="Mayer K."/>
            <person name="Melkozernov A."/>
            <person name="Murata T."/>
            <person name="Nelson D."/>
            <person name="Pils B."/>
            <person name="Prigge M."/>
            <person name="Reiss B."/>
            <person name="Renner T."/>
            <person name="Rombauts S."/>
            <person name="Rushton P."/>
            <person name="Sanderfoot A."/>
            <person name="Schween G."/>
            <person name="Shiu S.-H."/>
            <person name="Stueber K."/>
            <person name="Theodoulou F.L."/>
            <person name="Tu H."/>
            <person name="Van de Peer Y."/>
            <person name="Verrier P.J."/>
            <person name="Waters E."/>
            <person name="Wood A."/>
            <person name="Yang L."/>
            <person name="Cove D."/>
            <person name="Cuming A."/>
            <person name="Hasebe M."/>
            <person name="Lucas S."/>
            <person name="Mishler D.B."/>
            <person name="Reski R."/>
            <person name="Grigoriev I."/>
            <person name="Quatrano R.S."/>
            <person name="Boore J.L."/>
        </authorList>
    </citation>
    <scope>NUCLEOTIDE SEQUENCE [LARGE SCALE GENOMIC DNA]</scope>
    <source>
        <strain evidence="2 3">cv. Gransden 2004</strain>
    </source>
</reference>
<dbReference type="Proteomes" id="UP000006727">
    <property type="component" value="Chromosome 21"/>
</dbReference>
<reference evidence="2" key="3">
    <citation type="submission" date="2020-12" db="UniProtKB">
        <authorList>
            <consortium name="EnsemblPlants"/>
        </authorList>
    </citation>
    <scope>IDENTIFICATION</scope>
</reference>
<dbReference type="EMBL" id="ABEU02000021">
    <property type="protein sequence ID" value="PNR31707.1"/>
    <property type="molecule type" value="Genomic_DNA"/>
</dbReference>
<protein>
    <submittedName>
        <fullName evidence="1 2">Uncharacterized protein</fullName>
    </submittedName>
</protein>
<name>A0A2K1IR17_PHYPA</name>